<keyword evidence="3" id="KW-0285">Flavoprotein</keyword>
<dbReference type="InterPro" id="IPR000447">
    <property type="entry name" value="G3P_DH_FAD-dep"/>
</dbReference>
<reference evidence="7" key="1">
    <citation type="submission" date="2018-06" db="EMBL/GenBank/DDBJ databases">
        <authorList>
            <person name="Zhirakovskaya E."/>
        </authorList>
    </citation>
    <scope>NUCLEOTIDE SEQUENCE</scope>
</reference>
<dbReference type="InterPro" id="IPR006076">
    <property type="entry name" value="FAD-dep_OxRdtase"/>
</dbReference>
<keyword evidence="4" id="KW-0274">FAD</keyword>
<keyword evidence="5 7" id="KW-0560">Oxidoreductase</keyword>
<feature type="domain" description="FAD dependent oxidoreductase" evidence="6">
    <location>
        <begin position="9"/>
        <end position="398"/>
    </location>
</feature>
<dbReference type="PRINTS" id="PR01001">
    <property type="entry name" value="FADG3PDH"/>
</dbReference>
<dbReference type="PANTHER" id="PTHR11985:SF15">
    <property type="entry name" value="GLYCEROL-3-PHOSPHATE DEHYDROGENASE, MITOCHONDRIAL"/>
    <property type="match status" value="1"/>
</dbReference>
<gene>
    <name evidence="7" type="ORF">MNBD_PLANCTO02-161</name>
</gene>
<evidence type="ECO:0000256" key="3">
    <source>
        <dbReference type="ARBA" id="ARBA00022630"/>
    </source>
</evidence>
<organism evidence="7">
    <name type="scientific">hydrothermal vent metagenome</name>
    <dbReference type="NCBI Taxonomy" id="652676"/>
    <lineage>
        <taxon>unclassified sequences</taxon>
        <taxon>metagenomes</taxon>
        <taxon>ecological metagenomes</taxon>
    </lineage>
</organism>
<evidence type="ECO:0000256" key="4">
    <source>
        <dbReference type="ARBA" id="ARBA00022827"/>
    </source>
</evidence>
<dbReference type="EMBL" id="UOGL01000212">
    <property type="protein sequence ID" value="VAX38496.1"/>
    <property type="molecule type" value="Genomic_DNA"/>
</dbReference>
<comment type="cofactor">
    <cofactor evidence="1">
        <name>FAD</name>
        <dbReference type="ChEBI" id="CHEBI:57692"/>
    </cofactor>
</comment>
<evidence type="ECO:0000256" key="5">
    <source>
        <dbReference type="ARBA" id="ARBA00023002"/>
    </source>
</evidence>
<dbReference type="Pfam" id="PF01266">
    <property type="entry name" value="DAO"/>
    <property type="match status" value="1"/>
</dbReference>
<evidence type="ECO:0000259" key="6">
    <source>
        <dbReference type="Pfam" id="PF01266"/>
    </source>
</evidence>
<dbReference type="InterPro" id="IPR036188">
    <property type="entry name" value="FAD/NAD-bd_sf"/>
</dbReference>
<dbReference type="Gene3D" id="3.30.9.10">
    <property type="entry name" value="D-Amino Acid Oxidase, subunit A, domain 2"/>
    <property type="match status" value="2"/>
</dbReference>
<dbReference type="Gene3D" id="3.50.50.60">
    <property type="entry name" value="FAD/NAD(P)-binding domain"/>
    <property type="match status" value="2"/>
</dbReference>
<dbReference type="AlphaFoldDB" id="A0A3B1D6G7"/>
<dbReference type="PANTHER" id="PTHR11985">
    <property type="entry name" value="GLYCEROL-3-PHOSPHATE DEHYDROGENASE"/>
    <property type="match status" value="1"/>
</dbReference>
<dbReference type="SUPFAM" id="SSF51905">
    <property type="entry name" value="FAD/NAD(P)-binding domain"/>
    <property type="match status" value="1"/>
</dbReference>
<sequence>MKPTNEHPVLILGAGINGAAVARELLLNEVPVVVVDLDDMASGATARSSRLIHGGLRYLEYADFRLVRESLHERTRLHQLAPQFVKPLQLYIPVTSRLSGILQSTFRFLGLASFAEKFATSKGRGKWLVQVGLWLYDRMVTDSAFSNSRTIALGNNASLQVNSSKYRWLCSYWDAQILYPERFVVSMFHDARQLAKEKKVSFQLFTYHNINRKDNSFELSPVNQQLSKKNEHETITPALVINASGAWGDMTLEGIDISHAPLLGGTKGSHCIISHEGLRKEIGDAGIYAEAPDGRPVFLLPFAGKTVLVGTTDIPFSDRPEKAIATEEELLYLLKHAQNLFPQVNLSRDDIIMHYSGVRPLPAAPKGKTAAISRGHSINMVEIKGLPVMTLIGGKLTTCRIFAEDVVQSLKEKLDLTEINNSQNRPFPGANNYPSTLKAIEEEWKQLSQNYQIDIHSIAAMWELCGTDVRIYLQENYAMLNVMIFETALPRSFVFWMIEREWVTTLDDLVERRLMLLFQNRLARQTLIELAESLVDAGKLKAKDIPETVQKTIDNLFKTYGKITTELRNMS</sequence>
<name>A0A3B1D6G7_9ZZZZ</name>
<dbReference type="EC" id="1.1.5.3" evidence="7"/>
<accession>A0A3B1D6G7</accession>
<dbReference type="GO" id="GO:0004368">
    <property type="term" value="F:glycerol-3-phosphate dehydrogenase (quinone) activity"/>
    <property type="evidence" value="ECO:0007669"/>
    <property type="project" value="UniProtKB-EC"/>
</dbReference>
<evidence type="ECO:0000256" key="1">
    <source>
        <dbReference type="ARBA" id="ARBA00001974"/>
    </source>
</evidence>
<dbReference type="GO" id="GO:0046168">
    <property type="term" value="P:glycerol-3-phosphate catabolic process"/>
    <property type="evidence" value="ECO:0007669"/>
    <property type="project" value="TreeGrafter"/>
</dbReference>
<protein>
    <submittedName>
        <fullName evidence="7">Glycerol-3-phosphate dehydrogenase</fullName>
        <ecNumber evidence="7">1.1.5.3</ecNumber>
    </submittedName>
</protein>
<comment type="similarity">
    <text evidence="2">Belongs to the FAD-dependent glycerol-3-phosphate dehydrogenase family.</text>
</comment>
<evidence type="ECO:0000256" key="2">
    <source>
        <dbReference type="ARBA" id="ARBA00007330"/>
    </source>
</evidence>
<evidence type="ECO:0000313" key="7">
    <source>
        <dbReference type="EMBL" id="VAX38496.1"/>
    </source>
</evidence>
<proteinExistence type="inferred from homology"/>